<dbReference type="Pfam" id="PF00589">
    <property type="entry name" value="Phage_integrase"/>
    <property type="match status" value="1"/>
</dbReference>
<dbReference type="AlphaFoldDB" id="A0A843BCJ6"/>
<reference evidence="4" key="1">
    <citation type="submission" date="2020-12" db="EMBL/GenBank/DDBJ databases">
        <title>Comamonas sp. nov., isolated from stream water.</title>
        <authorList>
            <person name="Park K.-H."/>
        </authorList>
    </citation>
    <scope>NUCLEOTIDE SEQUENCE</scope>
    <source>
        <strain evidence="4">EJ-4</strain>
    </source>
</reference>
<dbReference type="Gene3D" id="1.10.443.10">
    <property type="entry name" value="Intergrase catalytic core"/>
    <property type="match status" value="1"/>
</dbReference>
<keyword evidence="2" id="KW-0233">DNA recombination</keyword>
<dbReference type="CDD" id="cd00799">
    <property type="entry name" value="INT_Cre_C"/>
    <property type="match status" value="1"/>
</dbReference>
<dbReference type="Gene3D" id="1.10.150.130">
    <property type="match status" value="1"/>
</dbReference>
<keyword evidence="5" id="KW-1185">Reference proteome</keyword>
<dbReference type="SUPFAM" id="SSF47823">
    <property type="entry name" value="lambda integrase-like, N-terminal domain"/>
    <property type="match status" value="1"/>
</dbReference>
<evidence type="ECO:0000313" key="4">
    <source>
        <dbReference type="EMBL" id="MBI1627052.1"/>
    </source>
</evidence>
<evidence type="ECO:0000313" key="5">
    <source>
        <dbReference type="Proteomes" id="UP000530032"/>
    </source>
</evidence>
<evidence type="ECO:0000259" key="3">
    <source>
        <dbReference type="PROSITE" id="PS51898"/>
    </source>
</evidence>
<dbReference type="InterPro" id="IPR010998">
    <property type="entry name" value="Integrase_recombinase_N"/>
</dbReference>
<dbReference type="SUPFAM" id="SSF56349">
    <property type="entry name" value="DNA breaking-rejoining enzymes"/>
    <property type="match status" value="1"/>
</dbReference>
<dbReference type="InterPro" id="IPR011010">
    <property type="entry name" value="DNA_brk_join_enz"/>
</dbReference>
<dbReference type="PROSITE" id="PS51898">
    <property type="entry name" value="TYR_RECOMBINASE"/>
    <property type="match status" value="1"/>
</dbReference>
<dbReference type="PANTHER" id="PTHR34605:SF3">
    <property type="entry name" value="P CELL-TYPE AGGLUTINATION PROTEIN MAP4-LIKE-RELATED"/>
    <property type="match status" value="1"/>
</dbReference>
<organism evidence="4 5">
    <name type="scientific">Comamonas suwonensis</name>
    <dbReference type="NCBI Taxonomy" id="2606214"/>
    <lineage>
        <taxon>Bacteria</taxon>
        <taxon>Pseudomonadati</taxon>
        <taxon>Pseudomonadota</taxon>
        <taxon>Betaproteobacteria</taxon>
        <taxon>Burkholderiales</taxon>
        <taxon>Comamonadaceae</taxon>
        <taxon>Comamonas</taxon>
    </lineage>
</organism>
<dbReference type="GO" id="GO:0015074">
    <property type="term" value="P:DNA integration"/>
    <property type="evidence" value="ECO:0007669"/>
    <property type="project" value="InterPro"/>
</dbReference>
<dbReference type="GO" id="GO:0003677">
    <property type="term" value="F:DNA binding"/>
    <property type="evidence" value="ECO:0007669"/>
    <property type="project" value="UniProtKB-KW"/>
</dbReference>
<dbReference type="InterPro" id="IPR013762">
    <property type="entry name" value="Integrase-like_cat_sf"/>
</dbReference>
<evidence type="ECO:0000256" key="1">
    <source>
        <dbReference type="ARBA" id="ARBA00023125"/>
    </source>
</evidence>
<evidence type="ECO:0000256" key="2">
    <source>
        <dbReference type="ARBA" id="ARBA00023172"/>
    </source>
</evidence>
<feature type="domain" description="Tyr recombinase" evidence="3">
    <location>
        <begin position="60"/>
        <end position="258"/>
    </location>
</feature>
<dbReference type="PANTHER" id="PTHR34605">
    <property type="entry name" value="PHAGE_INTEGRASE DOMAIN-CONTAINING PROTEIN"/>
    <property type="match status" value="1"/>
</dbReference>
<dbReference type="EMBL" id="JABBCQ020000037">
    <property type="protein sequence ID" value="MBI1627052.1"/>
    <property type="molecule type" value="Genomic_DNA"/>
</dbReference>
<proteinExistence type="predicted"/>
<dbReference type="InterPro" id="IPR052925">
    <property type="entry name" value="Phage_Integrase-like_Recomb"/>
</dbReference>
<comment type="caution">
    <text evidence="4">The sequence shown here is derived from an EMBL/GenBank/DDBJ whole genome shotgun (WGS) entry which is preliminary data.</text>
</comment>
<dbReference type="InterPro" id="IPR002104">
    <property type="entry name" value="Integrase_catalytic"/>
</dbReference>
<protein>
    <submittedName>
        <fullName evidence="4">Site-specific integrase</fullName>
    </submittedName>
</protein>
<name>A0A843BCJ6_9BURK</name>
<gene>
    <name evidence="4" type="ORF">HF327_021520</name>
</gene>
<keyword evidence="1" id="KW-0238">DNA-binding</keyword>
<dbReference type="GO" id="GO:0006310">
    <property type="term" value="P:DNA recombination"/>
    <property type="evidence" value="ECO:0007669"/>
    <property type="project" value="UniProtKB-KW"/>
</dbReference>
<dbReference type="Proteomes" id="UP000530032">
    <property type="component" value="Unassembled WGS sequence"/>
</dbReference>
<sequence length="258" mass="28255">MVADYLAKFAATLKVATLERRCIAIHNAHVSQGLVSPIKGNELVKATMNGIRRTMGTRQRAVKPVTKDVLLEMLVTLDKRKPLKAARDKALLLVGFAGAFRRSELVALHVEDLTVDDAGAMVLLRFSKTDQLGKGRTVFLPRASDAERCPVQSLLDWLQLAGIESGWLFRSVRKGGGSVSGQPLSTQSVAQIIKRATKAAGRDFNEFSGHSLRAGYVTTAAIVGLQPYQIREQTGHKSDATLARYIRPVEKRRIPSLL</sequence>
<accession>A0A843BCJ6</accession>